<dbReference type="Proteomes" id="UP000016368">
    <property type="component" value="Unassembled WGS sequence"/>
</dbReference>
<dbReference type="PANTHER" id="PTHR22911">
    <property type="entry name" value="ACYL-MALONYL CONDENSING ENZYME-RELATED"/>
    <property type="match status" value="1"/>
</dbReference>
<gene>
    <name evidence="3" type="ORF">HGR_03267</name>
</gene>
<dbReference type="RefSeq" id="WP_006296636.1">
    <property type="nucleotide sequence ID" value="NZ_AEGR01000036.1"/>
</dbReference>
<feature type="transmembrane region" description="Helical" evidence="1">
    <location>
        <begin position="192"/>
        <end position="217"/>
    </location>
</feature>
<dbReference type="Pfam" id="PF00892">
    <property type="entry name" value="EamA"/>
    <property type="match status" value="1"/>
</dbReference>
<dbReference type="SUPFAM" id="SSF103481">
    <property type="entry name" value="Multidrug resistance efflux transporter EmrE"/>
    <property type="match status" value="2"/>
</dbReference>
<feature type="transmembrane region" description="Helical" evidence="1">
    <location>
        <begin position="282"/>
        <end position="303"/>
    </location>
</feature>
<sequence length="321" mass="34401">MTLTHRKAVWLMVAVTLMWSIAGLVSRQLTHAQGLEVTFWRSFFTVLTLLVILPLWQGVDVFRQIPWRNPSLWLSGVCWGIMFTAFMFALTLTTVANVLITMALGPLFTALMSRFVLGHRLPLRTWIAIVVAGAGIVWMYGAQLNFSGEAGAGGQSGGLLLGSLIALIVPVAGSVQWTVAQHQSRQQARDETAAKIGLVPSVLIGAILSALVTLPLTLPWQANATDLSWLGLLGVVQLGIPCVLAVFCARVLKAPELALLGLLEVIFGILWAWLGAGEAPGANALTGGLVVIGALAANEALGWNSKDKRDHRDEFPPSILS</sequence>
<feature type="domain" description="EamA" evidence="2">
    <location>
        <begin position="7"/>
        <end position="140"/>
    </location>
</feature>
<keyword evidence="1" id="KW-1133">Transmembrane helix</keyword>
<comment type="caution">
    <text evidence="3">The sequence shown here is derived from an EMBL/GenBank/DDBJ whole genome shotgun (WGS) entry which is preliminary data.</text>
</comment>
<protein>
    <recommendedName>
        <fullName evidence="2">EamA domain-containing protein</fullName>
    </recommendedName>
</protein>
<keyword evidence="1" id="KW-0472">Membrane</keyword>
<evidence type="ECO:0000313" key="3">
    <source>
        <dbReference type="EMBL" id="EGI78011.1"/>
    </source>
</evidence>
<dbReference type="PANTHER" id="PTHR22911:SF135">
    <property type="entry name" value="BLR4310 PROTEIN"/>
    <property type="match status" value="1"/>
</dbReference>
<feature type="transmembrane region" description="Helical" evidence="1">
    <location>
        <begin position="257"/>
        <end position="276"/>
    </location>
</feature>
<name>F3KQD8_9BURK</name>
<feature type="transmembrane region" description="Helical" evidence="1">
    <location>
        <begin position="229"/>
        <end position="252"/>
    </location>
</feature>
<dbReference type="eggNOG" id="COG0697">
    <property type="taxonomic scope" value="Bacteria"/>
</dbReference>
<accession>F3KQD8</accession>
<dbReference type="EMBL" id="AEGR01000036">
    <property type="protein sequence ID" value="EGI78011.1"/>
    <property type="molecule type" value="Genomic_DNA"/>
</dbReference>
<feature type="transmembrane region" description="Helical" evidence="1">
    <location>
        <begin position="37"/>
        <end position="59"/>
    </location>
</feature>
<evidence type="ECO:0000313" key="4">
    <source>
        <dbReference type="Proteomes" id="UP000016368"/>
    </source>
</evidence>
<dbReference type="OrthoDB" id="9149917at2"/>
<feature type="transmembrane region" description="Helical" evidence="1">
    <location>
        <begin position="123"/>
        <end position="140"/>
    </location>
</feature>
<evidence type="ECO:0000256" key="1">
    <source>
        <dbReference type="SAM" id="Phobius"/>
    </source>
</evidence>
<feature type="transmembrane region" description="Helical" evidence="1">
    <location>
        <begin position="160"/>
        <end position="180"/>
    </location>
</feature>
<feature type="transmembrane region" description="Helical" evidence="1">
    <location>
        <begin position="98"/>
        <end position="116"/>
    </location>
</feature>
<dbReference type="InterPro" id="IPR000620">
    <property type="entry name" value="EamA_dom"/>
</dbReference>
<reference evidence="3 4" key="1">
    <citation type="journal article" date="2011" name="EMBO J.">
        <title>Structural diversity of bacterial flagellar motors.</title>
        <authorList>
            <person name="Chen S."/>
            <person name="Beeby M."/>
            <person name="Murphy G.E."/>
            <person name="Leadbetter J.R."/>
            <person name="Hendrixson D.R."/>
            <person name="Briegel A."/>
            <person name="Li Z."/>
            <person name="Shi J."/>
            <person name="Tocheva E.I."/>
            <person name="Muller A."/>
            <person name="Dobro M.J."/>
            <person name="Jensen G.J."/>
        </authorList>
    </citation>
    <scope>NUCLEOTIDE SEQUENCE [LARGE SCALE GENOMIC DNA]</scope>
    <source>
        <strain evidence="3 4">ATCC 19624</strain>
    </source>
</reference>
<organism evidence="3 4">
    <name type="scientific">Hylemonella gracilis ATCC 19624</name>
    <dbReference type="NCBI Taxonomy" id="887062"/>
    <lineage>
        <taxon>Bacteria</taxon>
        <taxon>Pseudomonadati</taxon>
        <taxon>Pseudomonadota</taxon>
        <taxon>Betaproteobacteria</taxon>
        <taxon>Burkholderiales</taxon>
        <taxon>Comamonadaceae</taxon>
        <taxon>Hylemonella</taxon>
    </lineage>
</organism>
<dbReference type="STRING" id="887062.HGR_03267"/>
<proteinExistence type="predicted"/>
<dbReference type="GO" id="GO:0016020">
    <property type="term" value="C:membrane"/>
    <property type="evidence" value="ECO:0007669"/>
    <property type="project" value="InterPro"/>
</dbReference>
<dbReference type="InterPro" id="IPR037185">
    <property type="entry name" value="EmrE-like"/>
</dbReference>
<evidence type="ECO:0000259" key="2">
    <source>
        <dbReference type="Pfam" id="PF00892"/>
    </source>
</evidence>
<keyword evidence="1" id="KW-0812">Transmembrane</keyword>
<feature type="transmembrane region" description="Helical" evidence="1">
    <location>
        <begin position="71"/>
        <end position="92"/>
    </location>
</feature>
<dbReference type="AlphaFoldDB" id="F3KQD8"/>
<keyword evidence="4" id="KW-1185">Reference proteome</keyword>